<dbReference type="SUPFAM" id="SSF49482">
    <property type="entry name" value="Aromatic compound dioxygenase"/>
    <property type="match status" value="1"/>
</dbReference>
<organism evidence="1 2">
    <name type="scientific">Croceibacterium soli</name>
    <dbReference type="NCBI Taxonomy" id="1739690"/>
    <lineage>
        <taxon>Bacteria</taxon>
        <taxon>Pseudomonadati</taxon>
        <taxon>Pseudomonadota</taxon>
        <taxon>Alphaproteobacteria</taxon>
        <taxon>Sphingomonadales</taxon>
        <taxon>Erythrobacteraceae</taxon>
        <taxon>Croceibacterium</taxon>
    </lineage>
</organism>
<dbReference type="Gene3D" id="2.60.130.10">
    <property type="entry name" value="Aromatic compound dioxygenase"/>
    <property type="match status" value="1"/>
</dbReference>
<protein>
    <submittedName>
        <fullName evidence="1">Intradiol ring-cleavage dioxygenase</fullName>
    </submittedName>
</protein>
<dbReference type="PANTHER" id="PTHR34315:SF1">
    <property type="entry name" value="INTRADIOL RING-CLEAVAGE DIOXYGENASES DOMAIN-CONTAINING PROTEIN-RELATED"/>
    <property type="match status" value="1"/>
</dbReference>
<reference evidence="1 2" key="1">
    <citation type="submission" date="2019-12" db="EMBL/GenBank/DDBJ databases">
        <title>Genomic-based taxomic classification of the family Erythrobacteraceae.</title>
        <authorList>
            <person name="Xu L."/>
        </authorList>
    </citation>
    <scope>NUCLEOTIDE SEQUENCE [LARGE SCALE GENOMIC DNA]</scope>
    <source>
        <strain evidence="1 2">MCCC 1K02066</strain>
    </source>
</reference>
<dbReference type="Proteomes" id="UP000469159">
    <property type="component" value="Unassembled WGS sequence"/>
</dbReference>
<dbReference type="PANTHER" id="PTHR34315">
    <property type="match status" value="1"/>
</dbReference>
<dbReference type="InterPro" id="IPR015889">
    <property type="entry name" value="Intradiol_dOase_core"/>
</dbReference>
<keyword evidence="1" id="KW-0223">Dioxygenase</keyword>
<dbReference type="GO" id="GO:0005506">
    <property type="term" value="F:iron ion binding"/>
    <property type="evidence" value="ECO:0007669"/>
    <property type="project" value="InterPro"/>
</dbReference>
<name>A0A6I4UWS7_9SPHN</name>
<evidence type="ECO:0000313" key="2">
    <source>
        <dbReference type="Proteomes" id="UP000469159"/>
    </source>
</evidence>
<gene>
    <name evidence="1" type="ORF">GRI75_07290</name>
</gene>
<dbReference type="OrthoDB" id="9800887at2"/>
<dbReference type="AlphaFoldDB" id="A0A6I4UWS7"/>
<keyword evidence="2" id="KW-1185">Reference proteome</keyword>
<comment type="caution">
    <text evidence="1">The sequence shown here is derived from an EMBL/GenBank/DDBJ whole genome shotgun (WGS) entry which is preliminary data.</text>
</comment>
<dbReference type="EMBL" id="WTYK01000003">
    <property type="protein sequence ID" value="MXP41445.1"/>
    <property type="molecule type" value="Genomic_DNA"/>
</dbReference>
<sequence>MTEAASQFARDLAASRSRRQALGLLGTAIGGTVLTACGSRANGQGSAQCLATPAEIAGPFPADGTQGRGGINVLDKVGILRSDIRSSFAGLEGTAEGVPLDLEIALVGTAGGGCAPLAGWAVYLWQNDARGEYSLYTLPEANYLRGLQQSGDGGTLRFRTIVPGCYGGRYPHIHFEVFSSAEAAISGEPGLLVSQFALPAAECRAVYAADQQYGDSLRNLERLPITRDFVFRDASAEVLALQTIALEDDRTGGFRGKATVGLAY</sequence>
<accession>A0A6I4UWS7</accession>
<evidence type="ECO:0000313" key="1">
    <source>
        <dbReference type="EMBL" id="MXP41445.1"/>
    </source>
</evidence>
<dbReference type="GO" id="GO:0016702">
    <property type="term" value="F:oxidoreductase activity, acting on single donors with incorporation of molecular oxygen, incorporation of two atoms of oxygen"/>
    <property type="evidence" value="ECO:0007669"/>
    <property type="project" value="InterPro"/>
</dbReference>
<keyword evidence="1" id="KW-0560">Oxidoreductase</keyword>
<dbReference type="RefSeq" id="WP_160746292.1">
    <property type="nucleotide sequence ID" value="NZ_WTYK01000003.1"/>
</dbReference>
<proteinExistence type="predicted"/>